<dbReference type="PANTHER" id="PTHR42643:SF38">
    <property type="entry name" value="IONOTROPIC RECEPTOR 100A"/>
    <property type="match status" value="1"/>
</dbReference>
<keyword evidence="6" id="KW-0675">Receptor</keyword>
<keyword evidence="5 8" id="KW-0472">Membrane</keyword>
<dbReference type="EMBL" id="JAVRJZ010000054">
    <property type="protein sequence ID" value="KAK2703954.1"/>
    <property type="molecule type" value="Genomic_DNA"/>
</dbReference>
<evidence type="ECO:0000256" key="6">
    <source>
        <dbReference type="ARBA" id="ARBA00023170"/>
    </source>
</evidence>
<keyword evidence="4 8" id="KW-1133">Transmembrane helix</keyword>
<evidence type="ECO:0000256" key="1">
    <source>
        <dbReference type="ARBA" id="ARBA00004651"/>
    </source>
</evidence>
<dbReference type="Gene3D" id="1.10.287.70">
    <property type="match status" value="1"/>
</dbReference>
<dbReference type="SUPFAM" id="SSF53850">
    <property type="entry name" value="Periplasmic binding protein-like II"/>
    <property type="match status" value="1"/>
</dbReference>
<feature type="transmembrane region" description="Helical" evidence="8">
    <location>
        <begin position="340"/>
        <end position="357"/>
    </location>
</feature>
<reference evidence="9" key="1">
    <citation type="submission" date="2023-07" db="EMBL/GenBank/DDBJ databases">
        <title>Chromosome-level genome assembly of Artemia franciscana.</title>
        <authorList>
            <person name="Jo E."/>
        </authorList>
    </citation>
    <scope>NUCLEOTIDE SEQUENCE</scope>
    <source>
        <tissue evidence="9">Whole body</tissue>
    </source>
</reference>
<keyword evidence="2" id="KW-1003">Cell membrane</keyword>
<evidence type="ECO:0000256" key="5">
    <source>
        <dbReference type="ARBA" id="ARBA00023136"/>
    </source>
</evidence>
<dbReference type="AlphaFoldDB" id="A0AA88H5Y0"/>
<sequence>MFSEEPSAVNWESIIRDNNPSLAFEKFNITLLRIYDLTCPLKSMKIRKKAARKPWVDDELLRMIYIRNALYTAHITEPNEFSSAQFKDQRNLVNSTRRKGSPAPQQYSLNVGGEIVRDLDKVCDLFPYHFSKIGETVQSEAAVNNELLIGESTFEDLRGQDFEMKLEPCQKIFETRLKDLRGSVVLVNTWELPPFVVPIEEQGATKYYGPDQQTILVYAEKYNFTIEYVLPSNESAKWGTYTNDSKIFSGQKGLIARGEVHLGAAGNWAYGIPEKYRDIVYPHLYDEVVFMAPPAIRKPYWYAFVLPFHYTLWAAIAFCICVGGLIHWTIAKLCFINTHRWQNIGFSALYNFGAIVGTTMPTDHSPAPTRLFNLSRLLAYFFLTAAFTSSIISYLSVPLIEEPINSIKQVAESRLSLTGIADYYNYFKASVDPYMDKIMQGYNIRDETFDAYEYVNSRLGVSIDSKRILTYYTDVIYKDQLNNPTIHIVKENIAVAQNVAVAPKNSIYTDAFSNISVRLFGTGLHQYWTREATLVAKQKYEKIQPDLYEKKRFDLQSYQAPFLVWSIMLTVAIAVFICERIAFNQGKNP</sequence>
<evidence type="ECO:0000256" key="7">
    <source>
        <dbReference type="ARBA" id="ARBA00023180"/>
    </source>
</evidence>
<dbReference type="Gene3D" id="3.40.190.10">
    <property type="entry name" value="Periplasmic binding protein-like II"/>
    <property type="match status" value="1"/>
</dbReference>
<gene>
    <name evidence="9" type="ORF">QYM36_017705</name>
</gene>
<organism evidence="9 10">
    <name type="scientific">Artemia franciscana</name>
    <name type="common">Brine shrimp</name>
    <name type="synonym">Artemia sanfranciscana</name>
    <dbReference type="NCBI Taxonomy" id="6661"/>
    <lineage>
        <taxon>Eukaryota</taxon>
        <taxon>Metazoa</taxon>
        <taxon>Ecdysozoa</taxon>
        <taxon>Arthropoda</taxon>
        <taxon>Crustacea</taxon>
        <taxon>Branchiopoda</taxon>
        <taxon>Anostraca</taxon>
        <taxon>Artemiidae</taxon>
        <taxon>Artemia</taxon>
    </lineage>
</organism>
<dbReference type="GO" id="GO:0005886">
    <property type="term" value="C:plasma membrane"/>
    <property type="evidence" value="ECO:0007669"/>
    <property type="project" value="UniProtKB-SubCell"/>
</dbReference>
<evidence type="ECO:0000313" key="10">
    <source>
        <dbReference type="Proteomes" id="UP001187531"/>
    </source>
</evidence>
<comment type="subcellular location">
    <subcellularLocation>
        <location evidence="1">Cell membrane</location>
        <topology evidence="1">Multi-pass membrane protein</topology>
    </subcellularLocation>
</comment>
<keyword evidence="7" id="KW-0325">Glycoprotein</keyword>
<keyword evidence="3 8" id="KW-0812">Transmembrane</keyword>
<proteinExistence type="predicted"/>
<evidence type="ECO:0000256" key="4">
    <source>
        <dbReference type="ARBA" id="ARBA00022989"/>
    </source>
</evidence>
<dbReference type="PANTHER" id="PTHR42643">
    <property type="entry name" value="IONOTROPIC RECEPTOR 20A-RELATED"/>
    <property type="match status" value="1"/>
</dbReference>
<evidence type="ECO:0000256" key="3">
    <source>
        <dbReference type="ARBA" id="ARBA00022692"/>
    </source>
</evidence>
<protein>
    <recommendedName>
        <fullName evidence="11">Ionotropic receptor</fullName>
    </recommendedName>
</protein>
<evidence type="ECO:0000256" key="8">
    <source>
        <dbReference type="SAM" id="Phobius"/>
    </source>
</evidence>
<evidence type="ECO:0008006" key="11">
    <source>
        <dbReference type="Google" id="ProtNLM"/>
    </source>
</evidence>
<dbReference type="Proteomes" id="UP001187531">
    <property type="component" value="Unassembled WGS sequence"/>
</dbReference>
<feature type="transmembrane region" description="Helical" evidence="8">
    <location>
        <begin position="560"/>
        <end position="583"/>
    </location>
</feature>
<evidence type="ECO:0000256" key="2">
    <source>
        <dbReference type="ARBA" id="ARBA00022475"/>
    </source>
</evidence>
<accession>A0AA88H5Y0</accession>
<keyword evidence="10" id="KW-1185">Reference proteome</keyword>
<dbReference type="InterPro" id="IPR052192">
    <property type="entry name" value="Insect_Ionotropic_Sensory_Rcpt"/>
</dbReference>
<feature type="transmembrane region" description="Helical" evidence="8">
    <location>
        <begin position="377"/>
        <end position="400"/>
    </location>
</feature>
<name>A0AA88H5Y0_ARTSF</name>
<comment type="caution">
    <text evidence="9">The sequence shown here is derived from an EMBL/GenBank/DDBJ whole genome shotgun (WGS) entry which is preliminary data.</text>
</comment>
<evidence type="ECO:0000313" key="9">
    <source>
        <dbReference type="EMBL" id="KAK2703954.1"/>
    </source>
</evidence>
<feature type="transmembrane region" description="Helical" evidence="8">
    <location>
        <begin position="300"/>
        <end position="328"/>
    </location>
</feature>